<organism evidence="2 3">
    <name type="scientific">Candidatus Colwellbacteria bacterium RIFCSPLOWO2_02_FULL_45_11</name>
    <dbReference type="NCBI Taxonomy" id="1797692"/>
    <lineage>
        <taxon>Bacteria</taxon>
        <taxon>Candidatus Colwelliibacteriota</taxon>
    </lineage>
</organism>
<reference evidence="2 3" key="1">
    <citation type="journal article" date="2016" name="Nat. Commun.">
        <title>Thousands of microbial genomes shed light on interconnected biogeochemical processes in an aquifer system.</title>
        <authorList>
            <person name="Anantharaman K."/>
            <person name="Brown C.T."/>
            <person name="Hug L.A."/>
            <person name="Sharon I."/>
            <person name="Castelle C.J."/>
            <person name="Probst A.J."/>
            <person name="Thomas B.C."/>
            <person name="Singh A."/>
            <person name="Wilkins M.J."/>
            <person name="Karaoz U."/>
            <person name="Brodie E.L."/>
            <person name="Williams K.H."/>
            <person name="Hubbard S.S."/>
            <person name="Banfield J.F."/>
        </authorList>
    </citation>
    <scope>NUCLEOTIDE SEQUENCE [LARGE SCALE GENOMIC DNA]</scope>
</reference>
<evidence type="ECO:0000313" key="2">
    <source>
        <dbReference type="EMBL" id="OGY60679.1"/>
    </source>
</evidence>
<evidence type="ECO:0008006" key="4">
    <source>
        <dbReference type="Google" id="ProtNLM"/>
    </source>
</evidence>
<dbReference type="Pfam" id="PF13196">
    <property type="entry name" value="DUF4012"/>
    <property type="match status" value="1"/>
</dbReference>
<dbReference type="Proteomes" id="UP000176544">
    <property type="component" value="Unassembled WGS sequence"/>
</dbReference>
<dbReference type="InterPro" id="IPR025101">
    <property type="entry name" value="DUF4012"/>
</dbReference>
<dbReference type="STRING" id="1797692.A3I33_01930"/>
<dbReference type="EMBL" id="MHJA01000026">
    <property type="protein sequence ID" value="OGY60679.1"/>
    <property type="molecule type" value="Genomic_DNA"/>
</dbReference>
<feature type="transmembrane region" description="Helical" evidence="1">
    <location>
        <begin position="44"/>
        <end position="63"/>
    </location>
</feature>
<accession>A0A1G1Z8C6</accession>
<evidence type="ECO:0000256" key="1">
    <source>
        <dbReference type="SAM" id="Phobius"/>
    </source>
</evidence>
<sequence>MSNLSKKNINAVLHDIKHPKKGPRAIKEISRGRPIDKSKPQVKLTLVWVAICAVIVLSGYGLYVSGVTSTIAESMRGWGNDRWDSASGDPLLSSDAVLKLPKFFGDIKNVVTAIREISGSVRDLNSRGLVLVMSGTGGDEFLDILKRIHRNLAILNNIGFDVGGQIPTFISKQNSDVGNFLSDAKELERGLGAIIGFLDVPEDRRVILFFQNHSEIRPTGGFIGSYGEVVLGKGSVKSIKVDDIYTPDRDSLYKIVPPKQLQSITAGWGARDANWFFDFPTSAEKVLELLEASEMYVNDGVKFDGAVALNANVVSDILRIIGPIYVPEYDVTLTSENFLFAVRDEVEAARSANPKENPKQILALIAPTIIERVQALNDDAKADLVVSLMNRAFNKDLQVYFRDSELQEFVAGTPFSGSVYEFPGVFNGDYLAVVDSNIAGGKTDIFVEQSITLDSEITSDSKVKDSLIIERQHAGDNEEEELYRKVNQNFIKIFTPPDTVLGSAVGITPKTVVPRVDYGSDYSVDPVLSAIESTLTAFDELDLESYVESGKKVFAGWFSTSPGETRKLELTYERGGLFVGNGAKYQFVFDKQSGVKSSLNYKVTAPDGYLWRENGSNVFSYSGNSIPARLVLNLTLVNQE</sequence>
<protein>
    <recommendedName>
        <fullName evidence="4">DUF4012 domain-containing protein</fullName>
    </recommendedName>
</protein>
<keyword evidence="1" id="KW-1133">Transmembrane helix</keyword>
<keyword evidence="1" id="KW-0812">Transmembrane</keyword>
<evidence type="ECO:0000313" key="3">
    <source>
        <dbReference type="Proteomes" id="UP000176544"/>
    </source>
</evidence>
<gene>
    <name evidence="2" type="ORF">A3I33_01930</name>
</gene>
<proteinExistence type="predicted"/>
<dbReference type="AlphaFoldDB" id="A0A1G1Z8C6"/>
<keyword evidence="1" id="KW-0472">Membrane</keyword>
<comment type="caution">
    <text evidence="2">The sequence shown here is derived from an EMBL/GenBank/DDBJ whole genome shotgun (WGS) entry which is preliminary data.</text>
</comment>
<name>A0A1G1Z8C6_9BACT</name>